<dbReference type="Gene3D" id="1.10.530.10">
    <property type="match status" value="1"/>
</dbReference>
<dbReference type="SUPFAM" id="SSF53955">
    <property type="entry name" value="Lysozyme-like"/>
    <property type="match status" value="1"/>
</dbReference>
<keyword evidence="2" id="KW-0456">Lyase</keyword>
<feature type="domain" description="Transglycosylase SLT" evidence="1">
    <location>
        <begin position="47"/>
        <end position="156"/>
    </location>
</feature>
<reference evidence="2" key="1">
    <citation type="submission" date="2019-08" db="EMBL/GenBank/DDBJ databases">
        <authorList>
            <person name="Kucharzyk K."/>
            <person name="Murdoch R.W."/>
            <person name="Higgins S."/>
            <person name="Loffler F."/>
        </authorList>
    </citation>
    <scope>NUCLEOTIDE SEQUENCE</scope>
</reference>
<dbReference type="GO" id="GO:0016020">
    <property type="term" value="C:membrane"/>
    <property type="evidence" value="ECO:0007669"/>
    <property type="project" value="InterPro"/>
</dbReference>
<dbReference type="GO" id="GO:0000270">
    <property type="term" value="P:peptidoglycan metabolic process"/>
    <property type="evidence" value="ECO:0007669"/>
    <property type="project" value="InterPro"/>
</dbReference>
<evidence type="ECO:0000313" key="2">
    <source>
        <dbReference type="EMBL" id="MPL92077.1"/>
    </source>
</evidence>
<dbReference type="InterPro" id="IPR023346">
    <property type="entry name" value="Lysozyme-like_dom_sf"/>
</dbReference>
<dbReference type="PANTHER" id="PTHR37423:SF2">
    <property type="entry name" value="MEMBRANE-BOUND LYTIC MUREIN TRANSGLYCOSYLASE C"/>
    <property type="match status" value="1"/>
</dbReference>
<gene>
    <name evidence="2" type="primary">slt_3</name>
    <name evidence="2" type="ORF">SDC9_38174</name>
</gene>
<sequence length="196" mass="22962">MGKKQSRIWLYLVLFLVCSSVLGYQIWLSDYAQRKFVYTWHYSNEIHTYSAKYRVDPFLVVAVIKNESGFKPGAASKPGALGLMQIMPETGAWIAKTTDFPNFKDKLLLLPELNIKFGCWYLGELEHEFKGNEILTLAAYNAGRGTVKDWMTENNWDFYFEDPDLIPFADTKKYVKKVLWDRRRYEELYKNIKPVS</sequence>
<accession>A0A644VLG0</accession>
<dbReference type="Pfam" id="PF01464">
    <property type="entry name" value="SLT"/>
    <property type="match status" value="1"/>
</dbReference>
<dbReference type="PANTHER" id="PTHR37423">
    <property type="entry name" value="SOLUBLE LYTIC MUREIN TRANSGLYCOSYLASE-RELATED"/>
    <property type="match status" value="1"/>
</dbReference>
<name>A0A644VLG0_9ZZZZ</name>
<dbReference type="EC" id="4.2.2.-" evidence="2"/>
<dbReference type="PROSITE" id="PS00922">
    <property type="entry name" value="TRANSGLYCOSYLASE"/>
    <property type="match status" value="1"/>
</dbReference>
<dbReference type="InterPro" id="IPR008258">
    <property type="entry name" value="Transglycosylase_SLT_dom_1"/>
</dbReference>
<dbReference type="EMBL" id="VSSQ01000347">
    <property type="protein sequence ID" value="MPL92077.1"/>
    <property type="molecule type" value="Genomic_DNA"/>
</dbReference>
<organism evidence="2">
    <name type="scientific">bioreactor metagenome</name>
    <dbReference type="NCBI Taxonomy" id="1076179"/>
    <lineage>
        <taxon>unclassified sequences</taxon>
        <taxon>metagenomes</taxon>
        <taxon>ecological metagenomes</taxon>
    </lineage>
</organism>
<dbReference type="InterPro" id="IPR000189">
    <property type="entry name" value="Transglyc_AS"/>
</dbReference>
<comment type="caution">
    <text evidence="2">The sequence shown here is derived from an EMBL/GenBank/DDBJ whole genome shotgun (WGS) entry which is preliminary data.</text>
</comment>
<proteinExistence type="predicted"/>
<dbReference type="GO" id="GO:0008933">
    <property type="term" value="F:peptidoglycan lytic transglycosylase activity"/>
    <property type="evidence" value="ECO:0007669"/>
    <property type="project" value="InterPro"/>
</dbReference>
<evidence type="ECO:0000259" key="1">
    <source>
        <dbReference type="Pfam" id="PF01464"/>
    </source>
</evidence>
<protein>
    <submittedName>
        <fullName evidence="2">Soluble lytic murein transglycosylase</fullName>
        <ecNumber evidence="2">4.2.2.-</ecNumber>
    </submittedName>
</protein>
<dbReference type="CDD" id="cd16896">
    <property type="entry name" value="LT_Slt70-like"/>
    <property type="match status" value="1"/>
</dbReference>
<dbReference type="AlphaFoldDB" id="A0A644VLG0"/>